<dbReference type="EMBL" id="AMFJ01028834">
    <property type="protein sequence ID" value="EKD44557.1"/>
    <property type="molecule type" value="Genomic_DNA"/>
</dbReference>
<dbReference type="PANTHER" id="PTHR43581:SF4">
    <property type="entry name" value="ATP_GTP PHOSPHATASE"/>
    <property type="match status" value="1"/>
</dbReference>
<evidence type="ECO:0000259" key="1">
    <source>
        <dbReference type="Pfam" id="PF13175"/>
    </source>
</evidence>
<feature type="domain" description="Endonuclease GajA/Old nuclease/RecF-like AAA" evidence="1">
    <location>
        <begin position="1"/>
        <end position="377"/>
    </location>
</feature>
<reference evidence="2" key="1">
    <citation type="journal article" date="2012" name="Science">
        <title>Fermentation, hydrogen, and sulfur metabolism in multiple uncultivated bacterial phyla.</title>
        <authorList>
            <person name="Wrighton K.C."/>
            <person name="Thomas B.C."/>
            <person name="Sharon I."/>
            <person name="Miller C.S."/>
            <person name="Castelle C.J."/>
            <person name="VerBerkmoes N.C."/>
            <person name="Wilkins M.J."/>
            <person name="Hettich R.L."/>
            <person name="Lipton M.S."/>
            <person name="Williams K.H."/>
            <person name="Long P.E."/>
            <person name="Banfield J.F."/>
        </authorList>
    </citation>
    <scope>NUCLEOTIDE SEQUENCE [LARGE SCALE GENOMIC DNA]</scope>
</reference>
<sequence>MKIETLILKNFRGYKNETRISFWNLTAIIWRNDAWKSSILEALDIFFNNWSWVIKIEKDDLSKSSLGEDMVIWVEFSWLPDSIIIDSTYNTTLTEEYLLNDFGNLEIHKKYSWIGVKCSTYLFARHPANSNFIETLLEKKITELKKYIEDNAIHCENRSTSAILRKSIRDSLGSIEFRSILIPIDKEDSKKIWEQIEKYLPLFVLFQSDRQNKDQDSEVQDPMKLAIKEILKDPVIQWQLMEIAIKVEEKVKTIADMTKEKLNEMNPELANILKPILPQSQDIKWESAFGKVWVECDDWIPLNKRWSWVRRLVLLNFFRAQAERRKTEKWSSNIIYAIEEPETSQHPDHQKKLINAFIELSETGSSQIILTTHSPAISQLLPINSLCFIEKDSTGNVCITNMRNDWNTEVLLKIVESLWIMPTLSKIVCCVEGENDRNFLLAINKSIPELKNILDLSNDHISIISMWWSTLKRWVERHYLKNAWVIEFHLYDRDPDNQYGWQIDIVNARGSKDSWRLTMKMEMENYIHPDLIEADEYFSNLSLNRTDYDNLDVTMSIANQKFADFTSKTPEERKNIENKIKQILNSKIAGKITKEHLVELQAWDEVYKWFYDLRSLLWDTISITE</sequence>
<dbReference type="AlphaFoldDB" id="K1Z4W3"/>
<accession>K1Z4W3</accession>
<dbReference type="InterPro" id="IPR051396">
    <property type="entry name" value="Bact_Antivir_Def_Nuclease"/>
</dbReference>
<dbReference type="InterPro" id="IPR027417">
    <property type="entry name" value="P-loop_NTPase"/>
</dbReference>
<gene>
    <name evidence="2" type="ORF">ACD_71C00103G0004</name>
</gene>
<organism evidence="2">
    <name type="scientific">uncultured bacterium</name>
    <name type="common">gcode 4</name>
    <dbReference type="NCBI Taxonomy" id="1234023"/>
    <lineage>
        <taxon>Bacteria</taxon>
        <taxon>environmental samples</taxon>
    </lineage>
</organism>
<comment type="caution">
    <text evidence="2">The sequence shown here is derived from an EMBL/GenBank/DDBJ whole genome shotgun (WGS) entry which is preliminary data.</text>
</comment>
<evidence type="ECO:0000313" key="2">
    <source>
        <dbReference type="EMBL" id="EKD44557.1"/>
    </source>
</evidence>
<protein>
    <recommendedName>
        <fullName evidence="1">Endonuclease GajA/Old nuclease/RecF-like AAA domain-containing protein</fullName>
    </recommendedName>
</protein>
<dbReference type="Gene3D" id="3.40.50.300">
    <property type="entry name" value="P-loop containing nucleotide triphosphate hydrolases"/>
    <property type="match status" value="1"/>
</dbReference>
<dbReference type="Pfam" id="PF13175">
    <property type="entry name" value="AAA_15"/>
    <property type="match status" value="1"/>
</dbReference>
<name>K1Z4W3_9BACT</name>
<dbReference type="SUPFAM" id="SSF52540">
    <property type="entry name" value="P-loop containing nucleoside triphosphate hydrolases"/>
    <property type="match status" value="1"/>
</dbReference>
<dbReference type="PANTHER" id="PTHR43581">
    <property type="entry name" value="ATP/GTP PHOSPHATASE"/>
    <property type="match status" value="1"/>
</dbReference>
<proteinExistence type="predicted"/>
<dbReference type="InterPro" id="IPR041685">
    <property type="entry name" value="AAA_GajA/Old/RecF-like"/>
</dbReference>